<evidence type="ECO:0000256" key="7">
    <source>
        <dbReference type="ARBA" id="ARBA00023033"/>
    </source>
</evidence>
<keyword evidence="5" id="KW-0274">FAD</keyword>
<sequence length="418" mass="44398">MDNARRKTIVSAMDHDVIIAGGGLNGCTLALALASGGLDVALIDPVPVDTRGGAEFDGRSYALSAASRALLGALGLWPGLADGAQPILDIRISDGTAGTGPSPLTLEFDHAQIEEGPMGFMVEDRHLRPALLDAIDKDARITAITGVSVTGQAPHASGVTATLSDGREIDGRLLVGCDGRRSATAQRAGIRRTGWEYPQNALVAAIGHERPHDGVAHQFFMPEGPLAILPLKGNRCSIVWTERRERARALTDLPDDAYLDVLRPRFGNFLGEISLAGRRFTYPLALSIANSFAAPRVALVGDAAHAVHPIAGQGLNAGLKDVGSLAEVVVDAHRRGEDIGRIDVLRRYEQWRRFDVSALALATDGFNRLFSNDNPILRAVRDAGLGLVGHLPGLRRGAIREAAGLTGDRPRLLQGRPI</sequence>
<evidence type="ECO:0000313" key="9">
    <source>
        <dbReference type="EMBL" id="SHI73297.1"/>
    </source>
</evidence>
<keyword evidence="4" id="KW-0285">Flavoprotein</keyword>
<dbReference type="InterPro" id="IPR010971">
    <property type="entry name" value="UbiH/COQ6"/>
</dbReference>
<dbReference type="PANTHER" id="PTHR43876">
    <property type="entry name" value="UBIQUINONE BIOSYNTHESIS MONOOXYGENASE COQ6, MITOCHONDRIAL"/>
    <property type="match status" value="1"/>
</dbReference>
<dbReference type="UniPathway" id="UPA00232"/>
<keyword evidence="6" id="KW-0560">Oxidoreductase</keyword>
<dbReference type="GO" id="GO:0016705">
    <property type="term" value="F:oxidoreductase activity, acting on paired donors, with incorporation or reduction of molecular oxygen"/>
    <property type="evidence" value="ECO:0007669"/>
    <property type="project" value="InterPro"/>
</dbReference>
<comment type="cofactor">
    <cofactor evidence="1">
        <name>FAD</name>
        <dbReference type="ChEBI" id="CHEBI:57692"/>
    </cofactor>
</comment>
<evidence type="ECO:0000256" key="1">
    <source>
        <dbReference type="ARBA" id="ARBA00001974"/>
    </source>
</evidence>
<dbReference type="GO" id="GO:0110142">
    <property type="term" value="C:ubiquinone biosynthesis complex"/>
    <property type="evidence" value="ECO:0007669"/>
    <property type="project" value="UniProtKB-ARBA"/>
</dbReference>
<dbReference type="GO" id="GO:0071949">
    <property type="term" value="F:FAD binding"/>
    <property type="evidence" value="ECO:0007669"/>
    <property type="project" value="InterPro"/>
</dbReference>
<evidence type="ECO:0000256" key="3">
    <source>
        <dbReference type="ARBA" id="ARBA00005349"/>
    </source>
</evidence>
<evidence type="ECO:0000313" key="10">
    <source>
        <dbReference type="Proteomes" id="UP000184040"/>
    </source>
</evidence>
<feature type="domain" description="FAD-binding" evidence="8">
    <location>
        <begin position="15"/>
        <end position="330"/>
    </location>
</feature>
<dbReference type="STRING" id="313368.SAMN04488012_102415"/>
<dbReference type="AlphaFoldDB" id="A0A1M6DIX2"/>
<gene>
    <name evidence="9" type="ORF">SAMN04488012_102415</name>
</gene>
<protein>
    <submittedName>
        <fullName evidence="9">2-octaprenyl-6-methoxyphenol hydroxylase</fullName>
    </submittedName>
</protein>
<dbReference type="PROSITE" id="PS01304">
    <property type="entry name" value="UBIH"/>
    <property type="match status" value="1"/>
</dbReference>
<comment type="similarity">
    <text evidence="3">Belongs to the UbiH/COQ6 family.</text>
</comment>
<evidence type="ECO:0000256" key="2">
    <source>
        <dbReference type="ARBA" id="ARBA00004749"/>
    </source>
</evidence>
<evidence type="ECO:0000256" key="5">
    <source>
        <dbReference type="ARBA" id="ARBA00022827"/>
    </source>
</evidence>
<dbReference type="GO" id="GO:0006744">
    <property type="term" value="P:ubiquinone biosynthetic process"/>
    <property type="evidence" value="ECO:0007669"/>
    <property type="project" value="UniProtKB-UniPathway"/>
</dbReference>
<dbReference type="InterPro" id="IPR018168">
    <property type="entry name" value="Ubi_Hdrlase_CS"/>
</dbReference>
<keyword evidence="7" id="KW-0503">Monooxygenase</keyword>
<dbReference type="PANTHER" id="PTHR43876:SF7">
    <property type="entry name" value="UBIQUINONE BIOSYNTHESIS MONOOXYGENASE COQ6, MITOCHONDRIAL"/>
    <property type="match status" value="1"/>
</dbReference>
<dbReference type="InterPro" id="IPR036188">
    <property type="entry name" value="FAD/NAD-bd_sf"/>
</dbReference>
<evidence type="ECO:0000256" key="6">
    <source>
        <dbReference type="ARBA" id="ARBA00023002"/>
    </source>
</evidence>
<dbReference type="InterPro" id="IPR051205">
    <property type="entry name" value="UbiH/COQ6_monooxygenase"/>
</dbReference>
<comment type="pathway">
    <text evidence="2">Cofactor biosynthesis; ubiquinone biosynthesis.</text>
</comment>
<dbReference type="RefSeq" id="WP_073127321.1">
    <property type="nucleotide sequence ID" value="NZ_FQZA01000002.1"/>
</dbReference>
<dbReference type="EMBL" id="FQZA01000002">
    <property type="protein sequence ID" value="SHI73297.1"/>
    <property type="molecule type" value="Genomic_DNA"/>
</dbReference>
<dbReference type="FunFam" id="3.50.50.60:FF:000021">
    <property type="entry name" value="Ubiquinone biosynthesis monooxygenase COQ6"/>
    <property type="match status" value="1"/>
</dbReference>
<dbReference type="Pfam" id="PF01494">
    <property type="entry name" value="FAD_binding_3"/>
    <property type="match status" value="1"/>
</dbReference>
<proteinExistence type="inferred from homology"/>
<dbReference type="NCBIfam" id="TIGR01988">
    <property type="entry name" value="Ubi-OHases"/>
    <property type="match status" value="1"/>
</dbReference>
<dbReference type="GO" id="GO:0004497">
    <property type="term" value="F:monooxygenase activity"/>
    <property type="evidence" value="ECO:0007669"/>
    <property type="project" value="UniProtKB-KW"/>
</dbReference>
<reference evidence="9 10" key="1">
    <citation type="submission" date="2016-11" db="EMBL/GenBank/DDBJ databases">
        <authorList>
            <person name="Jaros S."/>
            <person name="Januszkiewicz K."/>
            <person name="Wedrychowicz H."/>
        </authorList>
    </citation>
    <scope>NUCLEOTIDE SEQUENCE [LARGE SCALE GENOMIC DNA]</scope>
    <source>
        <strain evidence="9 10">DSM 26892</strain>
    </source>
</reference>
<dbReference type="SUPFAM" id="SSF51905">
    <property type="entry name" value="FAD/NAD(P)-binding domain"/>
    <property type="match status" value="1"/>
</dbReference>
<organism evidence="9 10">
    <name type="scientific">Palleronia salina</name>
    <dbReference type="NCBI Taxonomy" id="313368"/>
    <lineage>
        <taxon>Bacteria</taxon>
        <taxon>Pseudomonadati</taxon>
        <taxon>Pseudomonadota</taxon>
        <taxon>Alphaproteobacteria</taxon>
        <taxon>Rhodobacterales</taxon>
        <taxon>Roseobacteraceae</taxon>
        <taxon>Palleronia</taxon>
    </lineage>
</organism>
<accession>A0A1M6DIX2</accession>
<evidence type="ECO:0000259" key="8">
    <source>
        <dbReference type="Pfam" id="PF01494"/>
    </source>
</evidence>
<keyword evidence="10" id="KW-1185">Reference proteome</keyword>
<evidence type="ECO:0000256" key="4">
    <source>
        <dbReference type="ARBA" id="ARBA00022630"/>
    </source>
</evidence>
<dbReference type="Proteomes" id="UP000184040">
    <property type="component" value="Unassembled WGS sequence"/>
</dbReference>
<name>A0A1M6DIX2_9RHOB</name>
<dbReference type="Gene3D" id="3.50.50.60">
    <property type="entry name" value="FAD/NAD(P)-binding domain"/>
    <property type="match status" value="2"/>
</dbReference>
<dbReference type="InterPro" id="IPR002938">
    <property type="entry name" value="FAD-bd"/>
</dbReference>
<dbReference type="PRINTS" id="PR00420">
    <property type="entry name" value="RNGMNOXGNASE"/>
</dbReference>